<dbReference type="PANTHER" id="PTHR42852">
    <property type="entry name" value="THIOL:DISULFIDE INTERCHANGE PROTEIN DSBE"/>
    <property type="match status" value="1"/>
</dbReference>
<keyword evidence="5" id="KW-0676">Redox-active center</keyword>
<dbReference type="Gene3D" id="3.40.30.10">
    <property type="entry name" value="Glutaredoxin"/>
    <property type="match status" value="1"/>
</dbReference>
<evidence type="ECO:0000256" key="1">
    <source>
        <dbReference type="ARBA" id="ARBA00004196"/>
    </source>
</evidence>
<keyword evidence="4" id="KW-1015">Disulfide bond</keyword>
<evidence type="ECO:0000313" key="8">
    <source>
        <dbReference type="EMBL" id="WCO68008.1"/>
    </source>
</evidence>
<feature type="transmembrane region" description="Helical" evidence="6">
    <location>
        <begin position="21"/>
        <end position="39"/>
    </location>
</feature>
<dbReference type="AlphaFoldDB" id="A0AAE9YBD9"/>
<dbReference type="PROSITE" id="PS00194">
    <property type="entry name" value="THIOREDOXIN_1"/>
    <property type="match status" value="1"/>
</dbReference>
<accession>A0AAE9YBD9</accession>
<dbReference type="RefSeq" id="WP_272737525.1">
    <property type="nucleotide sequence ID" value="NZ_CP116942.1"/>
</dbReference>
<keyword evidence="3" id="KW-0735">Signal-anchor</keyword>
<dbReference type="InterPro" id="IPR050553">
    <property type="entry name" value="Thioredoxin_ResA/DsbE_sf"/>
</dbReference>
<dbReference type="GO" id="GO:0017004">
    <property type="term" value="P:cytochrome complex assembly"/>
    <property type="evidence" value="ECO:0007669"/>
    <property type="project" value="UniProtKB-KW"/>
</dbReference>
<keyword evidence="6" id="KW-1133">Transmembrane helix</keyword>
<gene>
    <name evidence="8" type="ORF">PO878_04630</name>
</gene>
<dbReference type="InterPro" id="IPR036249">
    <property type="entry name" value="Thioredoxin-like_sf"/>
</dbReference>
<evidence type="ECO:0000256" key="3">
    <source>
        <dbReference type="ARBA" id="ARBA00022968"/>
    </source>
</evidence>
<keyword evidence="6" id="KW-0472">Membrane</keyword>
<organism evidence="8 9">
    <name type="scientific">Iamia majanohamensis</name>
    <dbReference type="NCBI Taxonomy" id="467976"/>
    <lineage>
        <taxon>Bacteria</taxon>
        <taxon>Bacillati</taxon>
        <taxon>Actinomycetota</taxon>
        <taxon>Acidimicrobiia</taxon>
        <taxon>Acidimicrobiales</taxon>
        <taxon>Iamiaceae</taxon>
        <taxon>Iamia</taxon>
    </lineage>
</organism>
<reference evidence="8" key="1">
    <citation type="submission" date="2023-01" db="EMBL/GenBank/DDBJ databases">
        <title>The diversity of Class Acidimicrobiia in South China Sea sediment environments and the proposal of Iamia marina sp. nov., a novel species of the genus Iamia.</title>
        <authorList>
            <person name="He Y."/>
            <person name="Tian X."/>
        </authorList>
    </citation>
    <scope>NUCLEOTIDE SEQUENCE</scope>
    <source>
        <strain evidence="8">DSM 19957</strain>
    </source>
</reference>
<dbReference type="InterPro" id="IPR017937">
    <property type="entry name" value="Thioredoxin_CS"/>
</dbReference>
<keyword evidence="9" id="KW-1185">Reference proteome</keyword>
<evidence type="ECO:0000256" key="2">
    <source>
        <dbReference type="ARBA" id="ARBA00022748"/>
    </source>
</evidence>
<evidence type="ECO:0000256" key="4">
    <source>
        <dbReference type="ARBA" id="ARBA00023157"/>
    </source>
</evidence>
<protein>
    <submittedName>
        <fullName evidence="8">Redoxin family protein</fullName>
    </submittedName>
</protein>
<dbReference type="InterPro" id="IPR000866">
    <property type="entry name" value="AhpC/TSA"/>
</dbReference>
<dbReference type="InterPro" id="IPR013766">
    <property type="entry name" value="Thioredoxin_domain"/>
</dbReference>
<evidence type="ECO:0000313" key="9">
    <source>
        <dbReference type="Proteomes" id="UP001216390"/>
    </source>
</evidence>
<dbReference type="SUPFAM" id="SSF52833">
    <property type="entry name" value="Thioredoxin-like"/>
    <property type="match status" value="1"/>
</dbReference>
<dbReference type="GO" id="GO:0016491">
    <property type="term" value="F:oxidoreductase activity"/>
    <property type="evidence" value="ECO:0007669"/>
    <property type="project" value="InterPro"/>
</dbReference>
<dbReference type="Proteomes" id="UP001216390">
    <property type="component" value="Chromosome"/>
</dbReference>
<dbReference type="Pfam" id="PF00578">
    <property type="entry name" value="AhpC-TSA"/>
    <property type="match status" value="1"/>
</dbReference>
<dbReference type="GO" id="GO:0016209">
    <property type="term" value="F:antioxidant activity"/>
    <property type="evidence" value="ECO:0007669"/>
    <property type="project" value="InterPro"/>
</dbReference>
<proteinExistence type="predicted"/>
<sequence>MTTSQSTPAEAPPRRWTQRRTWVIGLVAAATLTLVTFALTQLRESADDSLLSHDKRPAPSFELPDLRAPAQTVRVEPGVPSVVNVWASWCVPCRREMPALQAAHRDLGDRVRFIGINHQDARRDALDFVARTGVTYPSGFDPDGDVARSFGAFGLPTTYFVSRTGQIVATKTGEVTPEQLRSEIDALLSED</sequence>
<evidence type="ECO:0000256" key="6">
    <source>
        <dbReference type="SAM" id="Phobius"/>
    </source>
</evidence>
<dbReference type="KEGG" id="ima:PO878_04630"/>
<keyword evidence="2" id="KW-0201">Cytochrome c-type biogenesis</keyword>
<keyword evidence="6" id="KW-0812">Transmembrane</keyword>
<comment type="subcellular location">
    <subcellularLocation>
        <location evidence="1">Cell envelope</location>
    </subcellularLocation>
</comment>
<dbReference type="PROSITE" id="PS51352">
    <property type="entry name" value="THIOREDOXIN_2"/>
    <property type="match status" value="1"/>
</dbReference>
<dbReference type="PANTHER" id="PTHR42852:SF6">
    <property type="entry name" value="THIOL:DISULFIDE INTERCHANGE PROTEIN DSBE"/>
    <property type="match status" value="1"/>
</dbReference>
<evidence type="ECO:0000259" key="7">
    <source>
        <dbReference type="PROSITE" id="PS51352"/>
    </source>
</evidence>
<name>A0AAE9YBD9_9ACTN</name>
<dbReference type="GO" id="GO:0030313">
    <property type="term" value="C:cell envelope"/>
    <property type="evidence" value="ECO:0007669"/>
    <property type="project" value="UniProtKB-SubCell"/>
</dbReference>
<feature type="domain" description="Thioredoxin" evidence="7">
    <location>
        <begin position="52"/>
        <end position="189"/>
    </location>
</feature>
<evidence type="ECO:0000256" key="5">
    <source>
        <dbReference type="ARBA" id="ARBA00023284"/>
    </source>
</evidence>
<dbReference type="EMBL" id="CP116942">
    <property type="protein sequence ID" value="WCO68008.1"/>
    <property type="molecule type" value="Genomic_DNA"/>
</dbReference>